<dbReference type="EMBL" id="JABFRW010000110">
    <property type="protein sequence ID" value="NOT34333.1"/>
    <property type="molecule type" value="Genomic_DNA"/>
</dbReference>
<dbReference type="SUPFAM" id="SSF63825">
    <property type="entry name" value="YWTD domain"/>
    <property type="match status" value="1"/>
</dbReference>
<dbReference type="Pfam" id="PF21959">
    <property type="entry name" value="DUF6923"/>
    <property type="match status" value="1"/>
</dbReference>
<reference evidence="4 5" key="1">
    <citation type="submission" date="2020-04" db="EMBL/GenBank/DDBJ databases">
        <title>Metagenomic profiling of ammonia- and methane-oxidizing microorganisms in a Dutch drinking water treatment plant.</title>
        <authorList>
            <person name="Poghosyan L."/>
            <person name="Leucker S."/>
        </authorList>
    </citation>
    <scope>NUCLEOTIDE SEQUENCE [LARGE SCALE GENOMIC DNA]</scope>
    <source>
        <strain evidence="4">S-RSF-IL-03</strain>
    </source>
</reference>
<feature type="domain" description="FlgD/Vpr Ig-like" evidence="2">
    <location>
        <begin position="732"/>
        <end position="786"/>
    </location>
</feature>
<proteinExistence type="predicted"/>
<evidence type="ECO:0000259" key="3">
    <source>
        <dbReference type="Pfam" id="PF21959"/>
    </source>
</evidence>
<sequence>MRRAFRKSHLSLAVARLLLVSSALIGSAIAHADDVGLEWNAATNLAGARWTYGTKALVTGTLTLCPNAFTDGLGVQYWRESVSASAAAAVFNPTAIARAVSDIGILPSKSFALRPSGAWSVVRWTAPIAGTYTVRGRFIARVDGGTIAQGEVAIVRGSELLFSRFLRSDRTGGTATVVTTIVCATGEQVDFQIAPGSTGMGLDATVNWESPSDPNGPVITFGPHRFAMARWPGAASDELAFDPVNRRLASSGALRDRCGTLVSAGPASGVGLAWDHMTSTYWQVTPDRVVRRWSAAGALLDTVFTVPSTFTVPGSGLDTLESVRGITVDSSFVYFVDAGANPGQITSNAWFKFTRAGAPIKSSRSTNFVANLDADFDALVDDIVWSPMTSPVYPGRLLIALEHSGIQVVDRDGNFIAKFRWSTQDLPPKNPAISQYYGRLGAFAGLALDPLTGNLYLGDNDKGYAQAWVRLPGPGTTSFAIGVFSALEYPRPGCTLPLWEDPISGPVMLGLAWRPSDAMGYTVDVNTGDLWRLDPRTGVTARLGPTGASARGVAYAADRDALYVLDLTGIGDRVFVVDPRTAEASPLAQATGFFPTDLAYNAVDGFLYGIDNTPPARLIRINRDTGSSTVVGNTTAARGLDWDPGTNRLWAVGYGATQGLMLSIDPATGATTTLSSDPGATFRDGLAVIRATGSALTTAVESELVTPPRAALQATPNPARDEVKLTFSLPLAGEIRVRIFDVAGREVRSVHRGALAAGVHRMSWDGRDDSGRRMPAGVYFARAESGSTSRVARIVRVD</sequence>
<dbReference type="NCBIfam" id="TIGR04183">
    <property type="entry name" value="Por_Secre_tail"/>
    <property type="match status" value="1"/>
</dbReference>
<feature type="signal peptide" evidence="1">
    <location>
        <begin position="1"/>
        <end position="32"/>
    </location>
</feature>
<protein>
    <submittedName>
        <fullName evidence="4">T9SS type A sorting domain-containing protein</fullName>
    </submittedName>
</protein>
<dbReference type="InterPro" id="IPR025965">
    <property type="entry name" value="FlgD/Vpr_Ig-like"/>
</dbReference>
<feature type="domain" description="DUF6923" evidence="3">
    <location>
        <begin position="511"/>
        <end position="636"/>
    </location>
</feature>
<evidence type="ECO:0000259" key="2">
    <source>
        <dbReference type="Pfam" id="PF13860"/>
    </source>
</evidence>
<comment type="caution">
    <text evidence="4">The sequence shown here is derived from an EMBL/GenBank/DDBJ whole genome shotgun (WGS) entry which is preliminary data.</text>
</comment>
<evidence type="ECO:0000313" key="5">
    <source>
        <dbReference type="Proteomes" id="UP000580839"/>
    </source>
</evidence>
<accession>A0A849SKU2</accession>
<gene>
    <name evidence="4" type="ORF">HOP12_09210</name>
</gene>
<dbReference type="InterPro" id="IPR054215">
    <property type="entry name" value="DUF6923"/>
</dbReference>
<dbReference type="AlphaFoldDB" id="A0A849SKU2"/>
<dbReference type="Pfam" id="PF13860">
    <property type="entry name" value="FlgD_ig"/>
    <property type="match status" value="1"/>
</dbReference>
<organism evidence="4 5">
    <name type="scientific">Eiseniibacteriota bacterium</name>
    <dbReference type="NCBI Taxonomy" id="2212470"/>
    <lineage>
        <taxon>Bacteria</taxon>
        <taxon>Candidatus Eiseniibacteriota</taxon>
    </lineage>
</organism>
<keyword evidence="1" id="KW-0732">Signal</keyword>
<evidence type="ECO:0000313" key="4">
    <source>
        <dbReference type="EMBL" id="NOT34333.1"/>
    </source>
</evidence>
<dbReference type="Gene3D" id="2.120.10.30">
    <property type="entry name" value="TolB, C-terminal domain"/>
    <property type="match status" value="1"/>
</dbReference>
<dbReference type="Gene3D" id="2.60.40.4070">
    <property type="match status" value="1"/>
</dbReference>
<evidence type="ECO:0000256" key="1">
    <source>
        <dbReference type="SAM" id="SignalP"/>
    </source>
</evidence>
<name>A0A849SKU2_UNCEI</name>
<feature type="chain" id="PRO_5032309980" evidence="1">
    <location>
        <begin position="33"/>
        <end position="798"/>
    </location>
</feature>
<dbReference type="InterPro" id="IPR011042">
    <property type="entry name" value="6-blade_b-propeller_TolB-like"/>
</dbReference>
<dbReference type="InterPro" id="IPR026444">
    <property type="entry name" value="Secre_tail"/>
</dbReference>
<dbReference type="Proteomes" id="UP000580839">
    <property type="component" value="Unassembled WGS sequence"/>
</dbReference>
<dbReference type="SUPFAM" id="SSF101898">
    <property type="entry name" value="NHL repeat"/>
    <property type="match status" value="1"/>
</dbReference>